<dbReference type="InterPro" id="IPR041647">
    <property type="entry name" value="IRK_C"/>
</dbReference>
<dbReference type="OrthoDB" id="273257at2759"/>
<evidence type="ECO:0000256" key="3">
    <source>
        <dbReference type="ARBA" id="ARBA00022538"/>
    </source>
</evidence>
<keyword evidence="8 11" id="KW-0406">Ion transport</keyword>
<evidence type="ECO:0000259" key="14">
    <source>
        <dbReference type="Pfam" id="PF17655"/>
    </source>
</evidence>
<protein>
    <submittedName>
        <fullName evidence="15">Uncharacterized protein</fullName>
    </submittedName>
</protein>
<keyword evidence="5 11" id="KW-0851">Voltage-gated channel</keyword>
<dbReference type="GeneID" id="106666000"/>
<evidence type="ECO:0000313" key="15">
    <source>
        <dbReference type="EnsemblMetazoa" id="XP_014248345.1"/>
    </source>
</evidence>
<organism evidence="15 16">
    <name type="scientific">Cimex lectularius</name>
    <name type="common">Bed bug</name>
    <name type="synonym">Acanthia lectularia</name>
    <dbReference type="NCBI Taxonomy" id="79782"/>
    <lineage>
        <taxon>Eukaryota</taxon>
        <taxon>Metazoa</taxon>
        <taxon>Ecdysozoa</taxon>
        <taxon>Arthropoda</taxon>
        <taxon>Hexapoda</taxon>
        <taxon>Insecta</taxon>
        <taxon>Pterygota</taxon>
        <taxon>Neoptera</taxon>
        <taxon>Paraneoptera</taxon>
        <taxon>Hemiptera</taxon>
        <taxon>Heteroptera</taxon>
        <taxon>Panheteroptera</taxon>
        <taxon>Cimicomorpha</taxon>
        <taxon>Cimicidae</taxon>
        <taxon>Cimex</taxon>
    </lineage>
</organism>
<feature type="transmembrane region" description="Helical" evidence="12">
    <location>
        <begin position="135"/>
        <end position="159"/>
    </location>
</feature>
<evidence type="ECO:0000256" key="1">
    <source>
        <dbReference type="ARBA" id="ARBA00004141"/>
    </source>
</evidence>
<sequence length="379" mass="43462">MGPLLIKGQSNVQFSRNYLRSVTKSGFCGIKERRRIRKYTYYTTDLFTSLVNLRWRYILLICIVSFISTWFIFGVLWWVIAYAHGDLKTSPYENSEPEPCVTLVEDMTSAFLFSLETQYTTGYGTRSPTPQCPEAVFLLCVQSIFGLLLQSVMVGVVFAKLARPKARSQAIFFSEKATVCLRDGRFCLTFRVADVRKSCLVGCKIRAWILKHRISKEGEALPYYQTKLKISVEDGGSDFFLLWPVTVVHKIDERSPFYRLNARELLRSQFEIVVSLVCTVETTGQTTEVRTSYTPPDILWGHRFQNIIVRNEMGIYVDYALFDKTTCVDMMTCSGSQLEAMPAKKLETESLYLYTADTGECLAKEEIDETCRFWCPSDI</sequence>
<dbReference type="GO" id="GO:0005886">
    <property type="term" value="C:plasma membrane"/>
    <property type="evidence" value="ECO:0007669"/>
    <property type="project" value="TreeGrafter"/>
</dbReference>
<dbReference type="OMA" id="ETQMSIG"/>
<keyword evidence="2 11" id="KW-0813">Transport</keyword>
<proteinExistence type="inferred from homology"/>
<dbReference type="GO" id="GO:0034702">
    <property type="term" value="C:monoatomic ion channel complex"/>
    <property type="evidence" value="ECO:0007669"/>
    <property type="project" value="UniProtKB-KW"/>
</dbReference>
<keyword evidence="9 12" id="KW-0472">Membrane</keyword>
<keyword evidence="3 11" id="KW-0633">Potassium transport</keyword>
<comment type="similarity">
    <text evidence="11">Belongs to the inward rectifier-type potassium channel (TC 1.A.2.1) family.</text>
</comment>
<feature type="domain" description="Inward rectifier potassium channel C-terminal" evidence="14">
    <location>
        <begin position="171"/>
        <end position="340"/>
    </location>
</feature>
<dbReference type="GO" id="GO:0005242">
    <property type="term" value="F:inward rectifier potassium channel activity"/>
    <property type="evidence" value="ECO:0007669"/>
    <property type="project" value="InterPro"/>
</dbReference>
<evidence type="ECO:0000256" key="9">
    <source>
        <dbReference type="ARBA" id="ARBA00023136"/>
    </source>
</evidence>
<dbReference type="AlphaFoldDB" id="A0A8I6RR15"/>
<dbReference type="GO" id="GO:1990573">
    <property type="term" value="P:potassium ion import across plasma membrane"/>
    <property type="evidence" value="ECO:0007669"/>
    <property type="project" value="TreeGrafter"/>
</dbReference>
<evidence type="ECO:0000256" key="10">
    <source>
        <dbReference type="ARBA" id="ARBA00023303"/>
    </source>
</evidence>
<evidence type="ECO:0000313" key="16">
    <source>
        <dbReference type="Proteomes" id="UP000494040"/>
    </source>
</evidence>
<evidence type="ECO:0000259" key="13">
    <source>
        <dbReference type="Pfam" id="PF01007"/>
    </source>
</evidence>
<dbReference type="InterPro" id="IPR016449">
    <property type="entry name" value="K_chnl_inward-rec_Kir"/>
</dbReference>
<dbReference type="PRINTS" id="PR01320">
    <property type="entry name" value="KIRCHANNEL"/>
</dbReference>
<accession>A0A8I6RR15</accession>
<dbReference type="Gene3D" id="1.10.287.70">
    <property type="match status" value="1"/>
</dbReference>
<dbReference type="InterPro" id="IPR014756">
    <property type="entry name" value="Ig_E-set"/>
</dbReference>
<evidence type="ECO:0000256" key="12">
    <source>
        <dbReference type="SAM" id="Phobius"/>
    </source>
</evidence>
<dbReference type="PANTHER" id="PTHR11767:SF102">
    <property type="entry name" value="INWARDLY RECTIFYING POTASSIUM CHANNEL 1, ISOFORM F"/>
    <property type="match status" value="1"/>
</dbReference>
<keyword evidence="16" id="KW-1185">Reference proteome</keyword>
<dbReference type="FunFam" id="1.10.287.70:FF:000019">
    <property type="entry name" value="G protein-activated inward rectifier potassium channel 1"/>
    <property type="match status" value="1"/>
</dbReference>
<dbReference type="Gene3D" id="2.60.40.1400">
    <property type="entry name" value="G protein-activated inward rectifier potassium channel 1"/>
    <property type="match status" value="1"/>
</dbReference>
<reference evidence="15" key="1">
    <citation type="submission" date="2022-01" db="UniProtKB">
        <authorList>
            <consortium name="EnsemblMetazoa"/>
        </authorList>
    </citation>
    <scope>IDENTIFICATION</scope>
</reference>
<keyword evidence="4 11" id="KW-0812">Transmembrane</keyword>
<dbReference type="KEGG" id="clec:106666000"/>
<evidence type="ECO:0000256" key="4">
    <source>
        <dbReference type="ARBA" id="ARBA00022692"/>
    </source>
</evidence>
<feature type="domain" description="Potassium channel inwardly rectifying transmembrane" evidence="13">
    <location>
        <begin position="22"/>
        <end position="164"/>
    </location>
</feature>
<dbReference type="Pfam" id="PF17655">
    <property type="entry name" value="IRK_C"/>
    <property type="match status" value="1"/>
</dbReference>
<keyword evidence="10 11" id="KW-0407">Ion channel</keyword>
<dbReference type="PANTHER" id="PTHR11767">
    <property type="entry name" value="INWARD RECTIFIER POTASSIUM CHANNEL"/>
    <property type="match status" value="1"/>
</dbReference>
<evidence type="ECO:0000256" key="5">
    <source>
        <dbReference type="ARBA" id="ARBA00022882"/>
    </source>
</evidence>
<dbReference type="GO" id="GO:0034765">
    <property type="term" value="P:regulation of monoatomic ion transmembrane transport"/>
    <property type="evidence" value="ECO:0007669"/>
    <property type="project" value="TreeGrafter"/>
</dbReference>
<evidence type="ECO:0000256" key="6">
    <source>
        <dbReference type="ARBA" id="ARBA00022958"/>
    </source>
</evidence>
<evidence type="ECO:0000256" key="11">
    <source>
        <dbReference type="RuleBase" id="RU003822"/>
    </source>
</evidence>
<evidence type="ECO:0000256" key="2">
    <source>
        <dbReference type="ARBA" id="ARBA00022448"/>
    </source>
</evidence>
<comment type="subcellular location">
    <subcellularLocation>
        <location evidence="1 11">Membrane</location>
        <topology evidence="1 11">Multi-pass membrane protein</topology>
    </subcellularLocation>
</comment>
<dbReference type="InterPro" id="IPR040445">
    <property type="entry name" value="Kir_TM"/>
</dbReference>
<evidence type="ECO:0000256" key="8">
    <source>
        <dbReference type="ARBA" id="ARBA00023065"/>
    </source>
</evidence>
<dbReference type="Pfam" id="PF01007">
    <property type="entry name" value="IRK"/>
    <property type="match status" value="1"/>
</dbReference>
<dbReference type="InterPro" id="IPR013518">
    <property type="entry name" value="K_chnl_inward-rec_Kir_cyto"/>
</dbReference>
<keyword evidence="7 12" id="KW-1133">Transmembrane helix</keyword>
<dbReference type="RefSeq" id="XP_014248345.1">
    <property type="nucleotide sequence ID" value="XM_014392859.2"/>
</dbReference>
<dbReference type="PIRSF" id="PIRSF005465">
    <property type="entry name" value="GIRK_kir"/>
    <property type="match status" value="1"/>
</dbReference>
<evidence type="ECO:0000256" key="7">
    <source>
        <dbReference type="ARBA" id="ARBA00022989"/>
    </source>
</evidence>
<keyword evidence="6 11" id="KW-0630">Potassium</keyword>
<dbReference type="Proteomes" id="UP000494040">
    <property type="component" value="Unassembled WGS sequence"/>
</dbReference>
<feature type="transmembrane region" description="Helical" evidence="12">
    <location>
        <begin position="57"/>
        <end position="80"/>
    </location>
</feature>
<dbReference type="EnsemblMetazoa" id="XM_014392859.2">
    <property type="protein sequence ID" value="XP_014248345.1"/>
    <property type="gene ID" value="LOC106666000"/>
</dbReference>
<dbReference type="SUPFAM" id="SSF81296">
    <property type="entry name" value="E set domains"/>
    <property type="match status" value="1"/>
</dbReference>
<dbReference type="SUPFAM" id="SSF81324">
    <property type="entry name" value="Voltage-gated potassium channels"/>
    <property type="match status" value="1"/>
</dbReference>
<name>A0A8I6RR15_CIMLE</name>